<accession>A0ABR3FTY5</accession>
<name>A0ABR3FTY5_9AGAR</name>
<proteinExistence type="predicted"/>
<evidence type="ECO:0000256" key="1">
    <source>
        <dbReference type="SAM" id="MobiDB-lite"/>
    </source>
</evidence>
<comment type="caution">
    <text evidence="2">The sequence shown here is derived from an EMBL/GenBank/DDBJ whole genome shotgun (WGS) entry which is preliminary data.</text>
</comment>
<evidence type="ECO:0000313" key="3">
    <source>
        <dbReference type="Proteomes" id="UP001465976"/>
    </source>
</evidence>
<gene>
    <name evidence="2" type="ORF">V5O48_003051</name>
</gene>
<dbReference type="Proteomes" id="UP001465976">
    <property type="component" value="Unassembled WGS sequence"/>
</dbReference>
<reference evidence="2 3" key="1">
    <citation type="submission" date="2024-02" db="EMBL/GenBank/DDBJ databases">
        <title>A draft genome for the cacao thread blight pathogen Marasmius crinis-equi.</title>
        <authorList>
            <person name="Cohen S.P."/>
            <person name="Baruah I.K."/>
            <person name="Amoako-Attah I."/>
            <person name="Bukari Y."/>
            <person name="Meinhardt L.W."/>
            <person name="Bailey B.A."/>
        </authorList>
    </citation>
    <scope>NUCLEOTIDE SEQUENCE [LARGE SCALE GENOMIC DNA]</scope>
    <source>
        <strain evidence="2 3">GH-76</strain>
    </source>
</reference>
<evidence type="ECO:0000313" key="2">
    <source>
        <dbReference type="EMBL" id="KAL0578959.1"/>
    </source>
</evidence>
<protein>
    <submittedName>
        <fullName evidence="2">Uncharacterized protein</fullName>
    </submittedName>
</protein>
<sequence>MPDNTVTKRHMVAVFLPLPASEPPSNSDGSAPVDPQDSLSDETRYGFKNLQDPDSDKRRMPCIDLAIGDSACPQKLPGPDFRFLDLIRTPGILSVVKIHALNIIAQCLATDLVAVIRRPSGFGLSTLASAVHHYFNGFDVGRERLPWELDPHYVPPNLLRGFTVLSLDLGDPSITSADGEQTLVAYLARELEKFSAPWDRILKNFPRREIKSVEDLGYAMVGIINRLLAEAILRTHGIKCLIIVDNYNHMEGPGPLGEEARKFTESLCQHARGGRLWAVLLGHIKGELDDLGQQWQEYPNRAHFALDVYDMTYSGSEAVQESMGLTLDEVNELALALGIPDVITSNSLEDRGIRGWVFSESERQWPVHYYTSIMPRKESTPRHVYSIARVFEFLRELQERQVVES</sequence>
<organism evidence="2 3">
    <name type="scientific">Marasmius crinis-equi</name>
    <dbReference type="NCBI Taxonomy" id="585013"/>
    <lineage>
        <taxon>Eukaryota</taxon>
        <taxon>Fungi</taxon>
        <taxon>Dikarya</taxon>
        <taxon>Basidiomycota</taxon>
        <taxon>Agaricomycotina</taxon>
        <taxon>Agaricomycetes</taxon>
        <taxon>Agaricomycetidae</taxon>
        <taxon>Agaricales</taxon>
        <taxon>Marasmiineae</taxon>
        <taxon>Marasmiaceae</taxon>
        <taxon>Marasmius</taxon>
    </lineage>
</organism>
<dbReference type="EMBL" id="JBAHYK010000077">
    <property type="protein sequence ID" value="KAL0578959.1"/>
    <property type="molecule type" value="Genomic_DNA"/>
</dbReference>
<keyword evidence="3" id="KW-1185">Reference proteome</keyword>
<feature type="region of interest" description="Disordered" evidence="1">
    <location>
        <begin position="17"/>
        <end position="55"/>
    </location>
</feature>